<keyword evidence="2" id="KW-1185">Reference proteome</keyword>
<protein>
    <recommendedName>
        <fullName evidence="3">Macro domain-containing protein</fullName>
    </recommendedName>
</protein>
<dbReference type="AlphaFoldDB" id="A0AAV7JUN1"/>
<proteinExistence type="predicted"/>
<dbReference type="InterPro" id="IPR043472">
    <property type="entry name" value="Macro_dom-like"/>
</dbReference>
<dbReference type="Gene3D" id="3.40.220.10">
    <property type="entry name" value="Leucine Aminopeptidase, subunit E, domain 1"/>
    <property type="match status" value="1"/>
</dbReference>
<evidence type="ECO:0000313" key="2">
    <source>
        <dbReference type="Proteomes" id="UP001165289"/>
    </source>
</evidence>
<dbReference type="EMBL" id="JAKMXF010000298">
    <property type="protein sequence ID" value="KAI6652649.1"/>
    <property type="molecule type" value="Genomic_DNA"/>
</dbReference>
<sequence>MATETETDKSSCLNSLHFHSDNPELLQNCEEVFSHSRYSELIRYQQIETNKLELSPNSALILPGNSFGFLSTENELHSKAIQLYGDYLEQSLTKSIQDKYNGELLVGESLLLSFPTNRYFIYTPTHRADPSNKNRMNIFLSIRAALRQIHKHNLIADNALQINTLIVCGFPVQIPAIRIAIQTKVAIDEIIFDQCSIFKEPTQLFNPVSLEVALSKIKSSSELKTNRFLKACML</sequence>
<organism evidence="1 2">
    <name type="scientific">Oopsacas minuta</name>
    <dbReference type="NCBI Taxonomy" id="111878"/>
    <lineage>
        <taxon>Eukaryota</taxon>
        <taxon>Metazoa</taxon>
        <taxon>Porifera</taxon>
        <taxon>Hexactinellida</taxon>
        <taxon>Hexasterophora</taxon>
        <taxon>Lyssacinosida</taxon>
        <taxon>Leucopsacidae</taxon>
        <taxon>Oopsacas</taxon>
    </lineage>
</organism>
<accession>A0AAV7JUN1</accession>
<gene>
    <name evidence="1" type="ORF">LOD99_4433</name>
</gene>
<comment type="caution">
    <text evidence="1">The sequence shown here is derived from an EMBL/GenBank/DDBJ whole genome shotgun (WGS) entry which is preliminary data.</text>
</comment>
<reference evidence="1 2" key="1">
    <citation type="journal article" date="2023" name="BMC Biol.">
        <title>The compact genome of the sponge Oopsacas minuta (Hexactinellida) is lacking key metazoan core genes.</title>
        <authorList>
            <person name="Santini S."/>
            <person name="Schenkelaars Q."/>
            <person name="Jourda C."/>
            <person name="Duchesne M."/>
            <person name="Belahbib H."/>
            <person name="Rocher C."/>
            <person name="Selva M."/>
            <person name="Riesgo A."/>
            <person name="Vervoort M."/>
            <person name="Leys S.P."/>
            <person name="Kodjabachian L."/>
            <person name="Le Bivic A."/>
            <person name="Borchiellini C."/>
            <person name="Claverie J.M."/>
            <person name="Renard E."/>
        </authorList>
    </citation>
    <scope>NUCLEOTIDE SEQUENCE [LARGE SCALE GENOMIC DNA]</scope>
    <source>
        <strain evidence="1">SPO-2</strain>
    </source>
</reference>
<dbReference type="Proteomes" id="UP001165289">
    <property type="component" value="Unassembled WGS sequence"/>
</dbReference>
<evidence type="ECO:0008006" key="3">
    <source>
        <dbReference type="Google" id="ProtNLM"/>
    </source>
</evidence>
<name>A0AAV7JUN1_9METZ</name>
<evidence type="ECO:0000313" key="1">
    <source>
        <dbReference type="EMBL" id="KAI6652649.1"/>
    </source>
</evidence>